<dbReference type="GO" id="GO:0005634">
    <property type="term" value="C:nucleus"/>
    <property type="evidence" value="ECO:0007669"/>
    <property type="project" value="TreeGrafter"/>
</dbReference>
<evidence type="ECO:0000256" key="7">
    <source>
        <dbReference type="ARBA" id="ARBA00047899"/>
    </source>
</evidence>
<dbReference type="InterPro" id="IPR024604">
    <property type="entry name" value="GSG2_C"/>
</dbReference>
<feature type="domain" description="Serine/threonine-protein kinase haspin C-terminal" evidence="10">
    <location>
        <begin position="591"/>
        <end position="676"/>
    </location>
</feature>
<evidence type="ECO:0000256" key="6">
    <source>
        <dbReference type="ARBA" id="ARBA00022840"/>
    </source>
</evidence>
<feature type="region of interest" description="Disordered" evidence="9">
    <location>
        <begin position="71"/>
        <end position="157"/>
    </location>
</feature>
<evidence type="ECO:0000313" key="12">
    <source>
        <dbReference type="Proteomes" id="UP001150925"/>
    </source>
</evidence>
<dbReference type="SMART" id="SM01331">
    <property type="entry name" value="DUF3635"/>
    <property type="match status" value="1"/>
</dbReference>
<evidence type="ECO:0000256" key="9">
    <source>
        <dbReference type="SAM" id="MobiDB-lite"/>
    </source>
</evidence>
<dbReference type="InterPro" id="IPR011009">
    <property type="entry name" value="Kinase-like_dom_sf"/>
</dbReference>
<keyword evidence="2" id="KW-0723">Serine/threonine-protein kinase</keyword>
<keyword evidence="12" id="KW-1185">Reference proteome</keyword>
<evidence type="ECO:0000256" key="3">
    <source>
        <dbReference type="ARBA" id="ARBA00022679"/>
    </source>
</evidence>
<name>A0A9W8E1A6_9FUNG</name>
<proteinExistence type="predicted"/>
<dbReference type="EC" id="2.7.11.1" evidence="1"/>
<dbReference type="Gene3D" id="3.30.200.20">
    <property type="entry name" value="Phosphorylase Kinase, domain 1"/>
    <property type="match status" value="1"/>
</dbReference>
<evidence type="ECO:0000313" key="11">
    <source>
        <dbReference type="EMBL" id="KAJ1961619.1"/>
    </source>
</evidence>
<dbReference type="SUPFAM" id="SSF56112">
    <property type="entry name" value="Protein kinase-like (PK-like)"/>
    <property type="match status" value="1"/>
</dbReference>
<dbReference type="EMBL" id="JANBPY010001101">
    <property type="protein sequence ID" value="KAJ1961619.1"/>
    <property type="molecule type" value="Genomic_DNA"/>
</dbReference>
<protein>
    <recommendedName>
        <fullName evidence="1">non-specific serine/threonine protein kinase</fullName>
        <ecNumber evidence="1">2.7.11.1</ecNumber>
    </recommendedName>
</protein>
<keyword evidence="4" id="KW-0547">Nucleotide-binding</keyword>
<dbReference type="GO" id="GO:0000278">
    <property type="term" value="P:mitotic cell cycle"/>
    <property type="evidence" value="ECO:0007669"/>
    <property type="project" value="TreeGrafter"/>
</dbReference>
<dbReference type="GO" id="GO:0005524">
    <property type="term" value="F:ATP binding"/>
    <property type="evidence" value="ECO:0007669"/>
    <property type="project" value="UniProtKB-KW"/>
</dbReference>
<comment type="catalytic activity">
    <reaction evidence="7">
        <text>L-threonyl-[protein] + ATP = O-phospho-L-threonyl-[protein] + ADP + H(+)</text>
        <dbReference type="Rhea" id="RHEA:46608"/>
        <dbReference type="Rhea" id="RHEA-COMP:11060"/>
        <dbReference type="Rhea" id="RHEA-COMP:11605"/>
        <dbReference type="ChEBI" id="CHEBI:15378"/>
        <dbReference type="ChEBI" id="CHEBI:30013"/>
        <dbReference type="ChEBI" id="CHEBI:30616"/>
        <dbReference type="ChEBI" id="CHEBI:61977"/>
        <dbReference type="ChEBI" id="CHEBI:456216"/>
        <dbReference type="EC" id="2.7.11.1"/>
    </reaction>
</comment>
<feature type="compositionally biased region" description="Polar residues" evidence="9">
    <location>
        <begin position="71"/>
        <end position="80"/>
    </location>
</feature>
<evidence type="ECO:0000256" key="1">
    <source>
        <dbReference type="ARBA" id="ARBA00012513"/>
    </source>
</evidence>
<comment type="caution">
    <text evidence="11">The sequence shown here is derived from an EMBL/GenBank/DDBJ whole genome shotgun (WGS) entry which is preliminary data.</text>
</comment>
<keyword evidence="6" id="KW-0067">ATP-binding</keyword>
<feature type="compositionally biased region" description="Polar residues" evidence="9">
    <location>
        <begin position="106"/>
        <end position="115"/>
    </location>
</feature>
<dbReference type="Proteomes" id="UP001150925">
    <property type="component" value="Unassembled WGS sequence"/>
</dbReference>
<dbReference type="GO" id="GO:0005737">
    <property type="term" value="C:cytoplasm"/>
    <property type="evidence" value="ECO:0007669"/>
    <property type="project" value="TreeGrafter"/>
</dbReference>
<accession>A0A9W8E1A6</accession>
<dbReference type="PANTHER" id="PTHR24419:SF18">
    <property type="entry name" value="SERINE_THREONINE-PROTEIN KINASE HASPIN"/>
    <property type="match status" value="1"/>
</dbReference>
<evidence type="ECO:0000256" key="4">
    <source>
        <dbReference type="ARBA" id="ARBA00022741"/>
    </source>
</evidence>
<keyword evidence="3" id="KW-0808">Transferase</keyword>
<dbReference type="PANTHER" id="PTHR24419">
    <property type="entry name" value="INTERLEUKIN-1 RECEPTOR-ASSOCIATED KINASE"/>
    <property type="match status" value="1"/>
</dbReference>
<gene>
    <name evidence="11" type="ORF">IWQ62_003803</name>
</gene>
<dbReference type="GO" id="GO:0035556">
    <property type="term" value="P:intracellular signal transduction"/>
    <property type="evidence" value="ECO:0007669"/>
    <property type="project" value="TreeGrafter"/>
</dbReference>
<comment type="catalytic activity">
    <reaction evidence="8">
        <text>L-seryl-[protein] + ATP = O-phospho-L-seryl-[protein] + ADP + H(+)</text>
        <dbReference type="Rhea" id="RHEA:17989"/>
        <dbReference type="Rhea" id="RHEA-COMP:9863"/>
        <dbReference type="Rhea" id="RHEA-COMP:11604"/>
        <dbReference type="ChEBI" id="CHEBI:15378"/>
        <dbReference type="ChEBI" id="CHEBI:29999"/>
        <dbReference type="ChEBI" id="CHEBI:30616"/>
        <dbReference type="ChEBI" id="CHEBI:83421"/>
        <dbReference type="ChEBI" id="CHEBI:456216"/>
        <dbReference type="EC" id="2.7.11.1"/>
    </reaction>
</comment>
<organism evidence="11 12">
    <name type="scientific">Dispira parvispora</name>
    <dbReference type="NCBI Taxonomy" id="1520584"/>
    <lineage>
        <taxon>Eukaryota</taxon>
        <taxon>Fungi</taxon>
        <taxon>Fungi incertae sedis</taxon>
        <taxon>Zoopagomycota</taxon>
        <taxon>Kickxellomycotina</taxon>
        <taxon>Dimargaritomycetes</taxon>
        <taxon>Dimargaritales</taxon>
        <taxon>Dimargaritaceae</taxon>
        <taxon>Dispira</taxon>
    </lineage>
</organism>
<reference evidence="11" key="1">
    <citation type="submission" date="2022-07" db="EMBL/GenBank/DDBJ databases">
        <title>Phylogenomic reconstructions and comparative analyses of Kickxellomycotina fungi.</title>
        <authorList>
            <person name="Reynolds N.K."/>
            <person name="Stajich J.E."/>
            <person name="Barry K."/>
            <person name="Grigoriev I.V."/>
            <person name="Crous P."/>
            <person name="Smith M.E."/>
        </authorList>
    </citation>
    <scope>NUCLEOTIDE SEQUENCE</scope>
    <source>
        <strain evidence="11">RSA 1196</strain>
    </source>
</reference>
<sequence>MSATPPRAVKTYGKRGRTRLLYGQRVNSRSENLWHRMLLASPRNRTPKPDLYDVTNEPSTYFNSLVDTTGSASLESQARSTPLKENGAIDNRLDTPQVAPCDIPLSESSGSSTNLPLLDDTSPELTGRTSATVDSDGGSPQLLASSPCPTDSDDDTNTSFVHEANRAIRLQHQLVGETEDAFDLLPDPGTPRLSLLTGSRDDYCALSFASSARSDLPEEEPGVDRHLTKQLNELDLDDEQDITTTTHDSGCFGADTKPVDETPEWPGASQKSDLVPLESFELSVLLPTSVATPLDQSVTWERSSFQNIAPSDLPALTTFVTRRTVRREHLLAVCGQEEPCTFEDLLGAEFMSQATKLNESTFAEAFVGPSLTFTGQVMPNTVVKIIPFGGGIRTKINGQKQTTFRDVYQEMCTSWVLSYWPLYKSTEGEVSEWNFIRVHQLGICRGTYPLALLQRWDTWRGHYPDRCENDRPDFFPDDQLYAVFCLEHGGLSLENFVFASLAQAQSVLLQLLCTLVIAEQDLEFEHRDLHWDNIMLADTPKESVCYKFSHPTLPSQAKVATAGVRVNIIDYTLSRLQLGNSQIFHVDIIDEEIFQGTGDRQFDVYRAMRQVAHPHWSKHYPQTNVQWFVYVLDKLVNQKCTPEGNLRTLLQPAYREDPESLFEILGQAPSLTSLCSPATLGRYLNLPIDTFTPSAAAAD</sequence>
<keyword evidence="5" id="KW-0418">Kinase</keyword>
<evidence type="ECO:0000256" key="5">
    <source>
        <dbReference type="ARBA" id="ARBA00022777"/>
    </source>
</evidence>
<dbReference type="Gene3D" id="1.10.510.10">
    <property type="entry name" value="Transferase(Phosphotransferase) domain 1"/>
    <property type="match status" value="1"/>
</dbReference>
<feature type="compositionally biased region" description="Polar residues" evidence="9">
    <location>
        <begin position="123"/>
        <end position="133"/>
    </location>
</feature>
<dbReference type="OrthoDB" id="5327538at2759"/>
<dbReference type="GO" id="GO:0072354">
    <property type="term" value="F:histone H3T3 kinase activity"/>
    <property type="evidence" value="ECO:0007669"/>
    <property type="project" value="TreeGrafter"/>
</dbReference>
<evidence type="ECO:0000256" key="2">
    <source>
        <dbReference type="ARBA" id="ARBA00022527"/>
    </source>
</evidence>
<dbReference type="Pfam" id="PF12330">
    <property type="entry name" value="Haspin_kinase"/>
    <property type="match status" value="1"/>
</dbReference>
<dbReference type="AlphaFoldDB" id="A0A9W8E1A6"/>
<evidence type="ECO:0000259" key="10">
    <source>
        <dbReference type="SMART" id="SM01331"/>
    </source>
</evidence>
<evidence type="ECO:0000256" key="8">
    <source>
        <dbReference type="ARBA" id="ARBA00048679"/>
    </source>
</evidence>